<dbReference type="Proteomes" id="UP000651057">
    <property type="component" value="Unassembled WGS sequence"/>
</dbReference>
<accession>A0A936ZZ83</accession>
<organism evidence="1 2">
    <name type="scientific">Aquimarina mytili</name>
    <dbReference type="NCBI Taxonomy" id="874423"/>
    <lineage>
        <taxon>Bacteria</taxon>
        <taxon>Pseudomonadati</taxon>
        <taxon>Bacteroidota</taxon>
        <taxon>Flavobacteriia</taxon>
        <taxon>Flavobacteriales</taxon>
        <taxon>Flavobacteriaceae</taxon>
        <taxon>Aquimarina</taxon>
    </lineage>
</organism>
<evidence type="ECO:0008006" key="3">
    <source>
        <dbReference type="Google" id="ProtNLM"/>
    </source>
</evidence>
<reference evidence="1" key="1">
    <citation type="submission" date="2021-01" db="EMBL/GenBank/DDBJ databases">
        <authorList>
            <person name="Zhong Y.L."/>
        </authorList>
    </citation>
    <scope>NUCLEOTIDE SEQUENCE</scope>
    <source>
        <strain evidence="1">KCTC 23302</strain>
    </source>
</reference>
<comment type="caution">
    <text evidence="1">The sequence shown here is derived from an EMBL/GenBank/DDBJ whole genome shotgun (WGS) entry which is preliminary data.</text>
</comment>
<dbReference type="RefSeq" id="WP_201921176.1">
    <property type="nucleotide sequence ID" value="NZ_BAABAX010000031.1"/>
</dbReference>
<dbReference type="AlphaFoldDB" id="A0A936ZZ83"/>
<dbReference type="Gene3D" id="3.80.10.10">
    <property type="entry name" value="Ribonuclease Inhibitor"/>
    <property type="match status" value="1"/>
</dbReference>
<evidence type="ECO:0000313" key="2">
    <source>
        <dbReference type="Proteomes" id="UP000651057"/>
    </source>
</evidence>
<dbReference type="SUPFAM" id="SSF52058">
    <property type="entry name" value="L domain-like"/>
    <property type="match status" value="1"/>
</dbReference>
<name>A0A936ZZ83_9FLAO</name>
<protein>
    <recommendedName>
        <fullName evidence="3">Leucine-rich repeat domain-containing protein</fullName>
    </recommendedName>
</protein>
<proteinExistence type="predicted"/>
<keyword evidence="2" id="KW-1185">Reference proteome</keyword>
<dbReference type="EMBL" id="JAERQJ010000005">
    <property type="protein sequence ID" value="MBL0684615.1"/>
    <property type="molecule type" value="Genomic_DNA"/>
</dbReference>
<dbReference type="InterPro" id="IPR032675">
    <property type="entry name" value="LRR_dom_sf"/>
</dbReference>
<gene>
    <name evidence="1" type="ORF">JJQ60_13880</name>
</gene>
<sequence>MSSLVRIHILSKEENTLEVEVEIIHPDEHPIRDDFSYAFQIILEQFNSIENEYIYNAGWQQYPITQEEANKLITEELRAELNPLKEFCYGKSIDITEEEYKNIENQGDWSYNGKEISAMGIEEETRHHITLKPEYSKFCEEIEKYIESVEVLDHKNYPHWFDRLDAWLTYKETWDFPEEAYEAHQEDPNPSYTLKITVKQRHIISHVIEGSEWESAAFSFEGYYAKDYVPKYIKNRKFLLEPAAVNTEYSEKELTDWWKALSDTWKHILQINLHIQRHELFNSVVTRCLGMVTSAYFKNNYPNVVFDPPTRHDLQEMTQLKALFASSMGLKTLEPIKMLRGLYLVELESNDFEDVTPLSGLKNLQYLNLYSCYTMSKVNIALSNLKELKYLYVDPKKQEDIDAIADLLKLKELHFFAEFEVNAKVFINLKNLKKISGYSEGVTKESMPALKEMFQSGIDIKWELGETGEMVAFD</sequence>
<evidence type="ECO:0000313" key="1">
    <source>
        <dbReference type="EMBL" id="MBL0684615.1"/>
    </source>
</evidence>